<evidence type="ECO:0000313" key="3">
    <source>
        <dbReference type="EMBL" id="WKN36790.1"/>
    </source>
</evidence>
<dbReference type="Gene3D" id="3.40.640.10">
    <property type="entry name" value="Type I PLP-dependent aspartate aminotransferase-like (Major domain)"/>
    <property type="match status" value="1"/>
</dbReference>
<keyword evidence="1" id="KW-0663">Pyridoxal phosphate</keyword>
<evidence type="ECO:0000259" key="2">
    <source>
        <dbReference type="Pfam" id="PF00266"/>
    </source>
</evidence>
<dbReference type="InterPro" id="IPR015424">
    <property type="entry name" value="PyrdxlP-dep_Trfase"/>
</dbReference>
<dbReference type="GO" id="GO:0008483">
    <property type="term" value="F:transaminase activity"/>
    <property type="evidence" value="ECO:0007669"/>
    <property type="project" value="UniProtKB-KW"/>
</dbReference>
<protein>
    <submittedName>
        <fullName evidence="3">Aminotransferase class V-fold PLP-dependent enzyme</fullName>
    </submittedName>
</protein>
<dbReference type="Gene3D" id="3.90.1150.10">
    <property type="entry name" value="Aspartate Aminotransferase, domain 1"/>
    <property type="match status" value="1"/>
</dbReference>
<dbReference type="InterPro" id="IPR015422">
    <property type="entry name" value="PyrdxlP-dep_Trfase_small"/>
</dbReference>
<reference evidence="3" key="1">
    <citation type="journal article" date="2023" name="Comput. Struct. Biotechnol. J.">
        <title>Discovery of a novel marine Bacteroidetes with a rich repertoire of carbohydrate-active enzymes.</title>
        <authorList>
            <person name="Chen B."/>
            <person name="Liu G."/>
            <person name="Chen Q."/>
            <person name="Wang H."/>
            <person name="Liu L."/>
            <person name="Tang K."/>
        </authorList>
    </citation>
    <scope>NUCLEOTIDE SEQUENCE</scope>
    <source>
        <strain evidence="3">TK19036</strain>
    </source>
</reference>
<dbReference type="PANTHER" id="PTHR43586">
    <property type="entry name" value="CYSTEINE DESULFURASE"/>
    <property type="match status" value="1"/>
</dbReference>
<accession>A0AA49JGM7</accession>
<gene>
    <name evidence="3" type="ORF">K4G66_30965</name>
</gene>
<dbReference type="AlphaFoldDB" id="A0AA49JGM7"/>
<reference evidence="3" key="2">
    <citation type="journal article" date="2024" name="Antonie Van Leeuwenhoek">
        <title>Roseihalotalea indica gen. nov., sp. nov., a halophilic Bacteroidetes from mesopelagic Southwest Indian Ocean with higher carbohydrate metabolic potential.</title>
        <authorList>
            <person name="Chen B."/>
            <person name="Zhang M."/>
            <person name="Lin D."/>
            <person name="Ye J."/>
            <person name="Tang K."/>
        </authorList>
    </citation>
    <scope>NUCLEOTIDE SEQUENCE</scope>
    <source>
        <strain evidence="3">TK19036</strain>
    </source>
</reference>
<proteinExistence type="predicted"/>
<feature type="domain" description="Aminotransferase class V" evidence="2">
    <location>
        <begin position="46"/>
        <end position="355"/>
    </location>
</feature>
<organism evidence="3">
    <name type="scientific">Roseihalotalea indica</name>
    <dbReference type="NCBI Taxonomy" id="2867963"/>
    <lineage>
        <taxon>Bacteria</taxon>
        <taxon>Pseudomonadati</taxon>
        <taxon>Bacteroidota</taxon>
        <taxon>Cytophagia</taxon>
        <taxon>Cytophagales</taxon>
        <taxon>Catalimonadaceae</taxon>
        <taxon>Roseihalotalea</taxon>
    </lineage>
</organism>
<dbReference type="EMBL" id="CP120682">
    <property type="protein sequence ID" value="WKN36790.1"/>
    <property type="molecule type" value="Genomic_DNA"/>
</dbReference>
<dbReference type="PANTHER" id="PTHR43586:SF15">
    <property type="entry name" value="BLR3095 PROTEIN"/>
    <property type="match status" value="1"/>
</dbReference>
<sequence length="363" mass="40655">MNERKNYPALQNYTYLNTASCGLFSEKSLKTVQQTIQQYTEKGSVVRDSWYDELSGIRNNAARLVGASASEIALITNFTSGIYQAAHLLKEHSRVLVVEDDYPTLLLPWQLLGYQVHSIAAEQNGSIRLDKIESSIREHQIQIMAITHVQYSSGFRISLEELGQLCRQYNVLLVVDATQSLGMAPIDLKKTPVDILIGSGYKWLTAGLGNGIMYVNEKLHKVLYPQLLGIGTVGNHFSLEEISGIPFTPQTLEAGHYNYFSLLALGQALEAMLERGVDNVFNHNMELRKQFINKLPSHVTLVSDYKDENASSIVVVQAPDTAEELLKKKNIITSTRPRGLRISPHFYNNAEDIQQLCQALTEL</sequence>
<keyword evidence="3" id="KW-0808">Transferase</keyword>
<keyword evidence="3" id="KW-0032">Aminotransferase</keyword>
<dbReference type="InterPro" id="IPR015421">
    <property type="entry name" value="PyrdxlP-dep_Trfase_major"/>
</dbReference>
<dbReference type="Pfam" id="PF00266">
    <property type="entry name" value="Aminotran_5"/>
    <property type="match status" value="1"/>
</dbReference>
<dbReference type="SUPFAM" id="SSF53383">
    <property type="entry name" value="PLP-dependent transferases"/>
    <property type="match status" value="1"/>
</dbReference>
<dbReference type="InterPro" id="IPR000192">
    <property type="entry name" value="Aminotrans_V_dom"/>
</dbReference>
<name>A0AA49JGM7_9BACT</name>
<evidence type="ECO:0000256" key="1">
    <source>
        <dbReference type="ARBA" id="ARBA00022898"/>
    </source>
</evidence>